<proteinExistence type="predicted"/>
<sequence length="235" mass="24997">MTGQGVTGTGETTLLPWEQVTVGCGLTLHAPATLRLDPARLKAEFAALDAAIPDRARTHYGAQAGTGWTAIPLALPARQPGRGLELLPALDHMPLVRDLLGTPGWAVRSANLLRQPARGCLAWHYDNEALHLDCVRLLVPIHAPAGATTRIGHERAAYAEGQAWTGDFSFPHQVENATPADRVVLAVDMASTPTLRALFPPALSAEVDRRRALAAEAVNSLLGWWAAGNRSPGQA</sequence>
<keyword evidence="3" id="KW-1185">Reference proteome</keyword>
<dbReference type="Gene3D" id="2.60.120.330">
    <property type="entry name" value="B-lactam Antibiotic, Isopenicillin N Synthase, Chain"/>
    <property type="match status" value="1"/>
</dbReference>
<dbReference type="InterPro" id="IPR007803">
    <property type="entry name" value="Asp/Arg/Pro-Hydrxlase"/>
</dbReference>
<protein>
    <submittedName>
        <fullName evidence="2">Aspartyl/asparaginyl beta-hydroxylase domain-containing protein</fullName>
    </submittedName>
</protein>
<feature type="domain" description="Aspartyl/asparaginy/proline hydroxylase" evidence="1">
    <location>
        <begin position="41"/>
        <end position="190"/>
    </location>
</feature>
<evidence type="ECO:0000313" key="3">
    <source>
        <dbReference type="Proteomes" id="UP000501891"/>
    </source>
</evidence>
<reference evidence="2" key="1">
    <citation type="submission" date="2020-04" db="EMBL/GenBank/DDBJ databases">
        <title>A desert anoxygenic phototrophic bacterium fixes CO2 using RubisCO under aerobic conditions.</title>
        <authorList>
            <person name="Tang K."/>
        </authorList>
    </citation>
    <scope>NUCLEOTIDE SEQUENCE [LARGE SCALE GENOMIC DNA]</scope>
    <source>
        <strain evidence="2">MIMtkB3</strain>
    </source>
</reference>
<dbReference type="Proteomes" id="UP000501891">
    <property type="component" value="Chromosome"/>
</dbReference>
<organism evidence="2 3">
    <name type="scientific">Aerophototrophica crusticola</name>
    <dbReference type="NCBI Taxonomy" id="1709002"/>
    <lineage>
        <taxon>Bacteria</taxon>
        <taxon>Pseudomonadati</taxon>
        <taxon>Pseudomonadota</taxon>
        <taxon>Alphaproteobacteria</taxon>
        <taxon>Rhodospirillales</taxon>
        <taxon>Rhodospirillaceae</taxon>
        <taxon>Aerophototrophica</taxon>
    </lineage>
</organism>
<dbReference type="SUPFAM" id="SSF51197">
    <property type="entry name" value="Clavaminate synthase-like"/>
    <property type="match status" value="1"/>
</dbReference>
<accession>A0A858R968</accession>
<dbReference type="EMBL" id="CP051775">
    <property type="protein sequence ID" value="QJE74020.1"/>
    <property type="molecule type" value="Genomic_DNA"/>
</dbReference>
<gene>
    <name evidence="2" type="ORF">HHL28_13790</name>
</gene>
<dbReference type="InterPro" id="IPR027443">
    <property type="entry name" value="IPNS-like_sf"/>
</dbReference>
<name>A0A858R968_9PROT</name>
<evidence type="ECO:0000313" key="2">
    <source>
        <dbReference type="EMBL" id="QJE74020.1"/>
    </source>
</evidence>
<dbReference type="KEGG" id="acru:HHL28_13790"/>
<evidence type="ECO:0000259" key="1">
    <source>
        <dbReference type="Pfam" id="PF05118"/>
    </source>
</evidence>
<dbReference type="AlphaFoldDB" id="A0A858R968"/>
<dbReference type="Pfam" id="PF05118">
    <property type="entry name" value="Asp_Arg_Hydrox"/>
    <property type="match status" value="1"/>
</dbReference>